<comment type="function">
    <text evidence="32">Envelope glycoprotein gp160: Oligomerizes in the host endoplasmic reticulum into predominantly trimers. In a second time, gp160 transits in the host Golgi, where glycosylation is completed. The precursor is then proteolytically cleaved in the trans-Golgi and thereby activated by cellular furin or furin-like proteases to produce gp120 and gp41.</text>
</comment>
<dbReference type="GO" id="GO:0044175">
    <property type="term" value="C:host cell endosome membrane"/>
    <property type="evidence" value="ECO:0007669"/>
    <property type="project" value="UniProtKB-SubCell"/>
</dbReference>
<dbReference type="GO" id="GO:0019031">
    <property type="term" value="C:viral envelope"/>
    <property type="evidence" value="ECO:0007669"/>
    <property type="project" value="UniProtKB-KW"/>
</dbReference>
<dbReference type="Gene3D" id="1.10.287.210">
    <property type="match status" value="1"/>
</dbReference>
<dbReference type="FunFam" id="1.10.287.210:FF:000001">
    <property type="entry name" value="Envelope glycoprotein gp160"/>
    <property type="match status" value="1"/>
</dbReference>
<evidence type="ECO:0000259" key="35">
    <source>
        <dbReference type="Pfam" id="PF00516"/>
    </source>
</evidence>
<reference evidence="37" key="1">
    <citation type="journal article" date="2010" name="PLoS Pathog.">
        <title>HIV-1 Populations in Semen Arise through Multiple Mechanisms.</title>
        <authorList>
            <consortium name="Center for HIV/AIDS Vaccine Immunology"/>
            <person name="Anderson J.A."/>
            <person name="Ping L.H."/>
            <person name="Dibben O."/>
            <person name="Jabara C.B."/>
            <person name="Arney L."/>
            <person name="Kincer L."/>
            <person name="Tang Y."/>
            <person name="Hobbs M."/>
            <person name="Hoffman I."/>
            <person name="Kazembe P."/>
            <person name="Jones C.D."/>
            <person name="Borrow P."/>
            <person name="Fiscus S."/>
            <person name="Cohen M.S."/>
            <person name="Swanstrom R."/>
        </authorList>
    </citation>
    <scope>NUCLEOTIDE SEQUENCE</scope>
    <source>
        <strain evidence="37">700011145_G6_S</strain>
    </source>
</reference>
<evidence type="ECO:0000256" key="20">
    <source>
        <dbReference type="ARBA" id="ARBA00022879"/>
    </source>
</evidence>
<feature type="region of interest" description="V5" evidence="32">
    <location>
        <begin position="470"/>
        <end position="480"/>
    </location>
</feature>
<comment type="miscellaneous">
    <text evidence="32">Inhibitors targeting HIV-1 viral envelope proteins are used as antiretroviral drugs. Attachment of virions to the cell surface via non-specific interactions and CD4 binding can be blocked by inhibitors that include cyanovirin-N, cyclotriazadisulfonamide analogs, PRO 2000, TNX 355 and PRO 542. In addition, BMS 806 can block CD4-induced conformational changes. Env interactions with the coreceptor molecules can be targeted by CCR5 antagonists including SCH-D, maraviroc (UK 427857) and aplaviroc (GW 873140), and the CXCR4 antagonist AMD 070. Fusion of viral and cellular membranes can be inhibited by peptides such as enfuvirtide and tifuvirtide (T 1249). Resistance to inhibitors associated with mutations in Env are observed. Most of the time, single mutations confer only a modest reduction in drug susceptibility. Combination of several mutations is usually required to develop a high-level drug resistance.</text>
</comment>
<gene>
    <name evidence="32 37" type="primary">env</name>
</gene>
<dbReference type="SUPFAM" id="SSF58069">
    <property type="entry name" value="Virus ectodomain"/>
    <property type="match status" value="1"/>
</dbReference>
<keyword evidence="30 32" id="KW-0449">Lipoprotein</keyword>
<keyword evidence="8 32" id="KW-1170">Fusion of virus membrane with host endosomal membrane</keyword>
<evidence type="ECO:0000256" key="33">
    <source>
        <dbReference type="RuleBase" id="RU363095"/>
    </source>
</evidence>
<organismHost>
    <name type="scientific">Homo sapiens</name>
    <name type="common">Human</name>
    <dbReference type="NCBI Taxonomy" id="9606"/>
</organismHost>
<dbReference type="GO" id="GO:0075512">
    <property type="term" value="P:clathrin-dependent endocytosis of virus by host cell"/>
    <property type="evidence" value="ECO:0007669"/>
    <property type="project" value="UniProtKB-UniRule"/>
</dbReference>
<dbReference type="SUPFAM" id="SSF56502">
    <property type="entry name" value="gp120 core"/>
    <property type="match status" value="2"/>
</dbReference>
<evidence type="ECO:0000313" key="37">
    <source>
        <dbReference type="EMBL" id="ADM30222.1"/>
    </source>
</evidence>
<evidence type="ECO:0000256" key="10">
    <source>
        <dbReference type="ARBA" id="ARBA00022570"/>
    </source>
</evidence>
<keyword evidence="19 32" id="KW-1043">Host membrane</keyword>
<feature type="short sequence motif" description="YXXL motif; contains endocytosis signal" evidence="32">
    <location>
        <begin position="721"/>
        <end position="724"/>
    </location>
</feature>
<keyword evidence="7 32" id="KW-1168">Fusion of virus membrane with host membrane</keyword>
<dbReference type="GO" id="GO:0055036">
    <property type="term" value="C:virion membrane"/>
    <property type="evidence" value="ECO:0007669"/>
    <property type="project" value="UniProtKB-SubCell"/>
</dbReference>
<comment type="subunit">
    <text evidence="32">The mature envelope protein (Env) consists of a homotrimer of non-covalently associated gp120-gp41 heterodimers. The resulting complex protrudes from the virus surface as a spike. There seems to be as few as 10 spikes on the average virion. Surface protein gp120 interacts with host CD4, CCR5 and CXCR4. Gp120 also interacts with the C-type lectins CD209/DC-SIGN and CLEC4M/DC-SIGNR (collectively referred to as DC-SIGN(R)). Gp120 and gp41 interact with GalCer. Gp120 interacts with host ITGA4/ITGB7 complex; on CD4+ T-cells, this interaction results in rapid activation of integrin ITGAL/LFA-1, which facilitates efficient cell-to-cell spreading of HIV-1. Gp120 interacts with cell-associated heparan sulfate; this interaction increases virus infectivity on permissive cells and may be involved in infection of CD4- cells.</text>
</comment>
<dbReference type="GO" id="GO:0005198">
    <property type="term" value="F:structural molecule activity"/>
    <property type="evidence" value="ECO:0007669"/>
    <property type="project" value="UniProtKB-UniRule"/>
</dbReference>
<evidence type="ECO:0000256" key="15">
    <source>
        <dbReference type="ARBA" id="ARBA00022703"/>
    </source>
</evidence>
<dbReference type="GO" id="GO:0020002">
    <property type="term" value="C:host cell plasma membrane"/>
    <property type="evidence" value="ECO:0007669"/>
    <property type="project" value="UniProtKB-SubCell"/>
</dbReference>
<name>E1ADF4_HV1</name>
<keyword evidence="24 32" id="KW-0175">Coiled coil</keyword>
<evidence type="ECO:0000256" key="32">
    <source>
        <dbReference type="HAMAP-Rule" id="MF_04083"/>
    </source>
</evidence>
<evidence type="ECO:0000256" key="13">
    <source>
        <dbReference type="ARBA" id="ARBA00022685"/>
    </source>
</evidence>
<evidence type="ECO:0000256" key="31">
    <source>
        <dbReference type="ARBA" id="ARBA00023296"/>
    </source>
</evidence>
<keyword evidence="29 32" id="KW-0899">Viral immunoevasion</keyword>
<proteinExistence type="inferred from homology"/>
<comment type="function">
    <text evidence="32">Surface protein gp120: Attaches the virus to the host lymphoid cell by binding to the primary receptor CD4. This interaction induces a structural rearrangement creating a high affinity binding site for a chemokine coreceptor like CXCR4 and/or CCR5. Acts as a ligand for CD209/DC-SIGN and CLEC4M/DC-SIGNR, which are respectively found on dendritic cells (DCs), and on endothelial cells of liver sinusoids and lymph node sinuses. These interactions allow capture of viral particles at mucosal surfaces by these cells and subsequent transmission to permissive cells. HIV subverts the migration properties of dendritic cells to gain access to CD4+ T-cells in lymph nodes. Virus transmission to permissive T-cells occurs either in trans (without DCs infection, through viral capture and transmission), or in cis (following DCs productive infection, through the usual CD4-gp120 interaction), thereby inducing a robust infection. In trans infection, bound virions remain infectious over days and it is proposed that they are not degraded, but protected in non-lysosomal acidic organelles within the DCs close to the cell membrane thus contributing to the viral infectious potential during DCs' migration from the periphery to the lymphoid tissues. On arrival at lymphoid tissues, intact virions recycle back to DCs' cell surface allowing virus transmission to CD4+ T-cells.</text>
</comment>
<dbReference type="EMBL" id="HM638549">
    <property type="protein sequence ID" value="ADM30222.1"/>
    <property type="molecule type" value="Genomic_DNA"/>
</dbReference>
<comment type="miscellaneous">
    <text evidence="32">HIV-1 lineages are divided in three main groups, M (for Major), O (for Outlier), and N (for New, or Non-M, Non-O). The vast majority of strains found worldwide belong to the group M. Group O seems to be endemic to and largely confined to Cameroon and neighboring countries in West Central Africa, where these viruses represent a small minority of HIV-1 strains. The group N is represented by a limited number of isolates from Cameroonian persons. The group M is further subdivided in 9 clades or subtypes (A to D, F to H, J and K).</text>
</comment>
<accession>E1ADF4</accession>
<dbReference type="InterPro" id="IPR036377">
    <property type="entry name" value="Gp120_core_sf"/>
</dbReference>
<keyword evidence="22 32" id="KW-1133">Transmembrane helix</keyword>
<dbReference type="Pfam" id="PF00517">
    <property type="entry name" value="GP41"/>
    <property type="match status" value="1"/>
</dbReference>
<evidence type="ECO:0000256" key="16">
    <source>
        <dbReference type="ARBA" id="ARBA00022729"/>
    </source>
</evidence>
<protein>
    <recommendedName>
        <fullName evidence="32">Envelope glycoprotein gp160</fullName>
    </recommendedName>
    <alternativeName>
        <fullName evidence="32">Env polyprotein</fullName>
    </alternativeName>
    <component>
        <recommendedName>
            <fullName evidence="32">Surface protein gp120</fullName>
            <shortName evidence="32">SU</shortName>
        </recommendedName>
        <alternativeName>
            <fullName evidence="32">Glycoprotein 120</fullName>
            <shortName evidence="32">gp120</shortName>
        </alternativeName>
    </component>
    <component>
        <recommendedName>
            <fullName evidence="32">Transmembrane protein gp41</fullName>
            <shortName evidence="32">TM</shortName>
        </recommendedName>
        <alternativeName>
            <fullName evidence="32">Glycoprotein 41</fullName>
            <shortName evidence="32">gp41</shortName>
        </alternativeName>
    </component>
</protein>
<feature type="lipid moiety-binding region" description="S-palmitoyl cysteine; by host" evidence="32">
    <location>
        <position position="773"/>
    </location>
</feature>
<keyword evidence="15 32" id="KW-0053">Apoptosis</keyword>
<dbReference type="GO" id="GO:0019064">
    <property type="term" value="P:fusion of virus membrane with host plasma membrane"/>
    <property type="evidence" value="ECO:0007669"/>
    <property type="project" value="UniProtKB-UniRule"/>
</dbReference>
<feature type="chain" id="PRO_5023342841" description="Transmembrane protein gp41" evidence="32">
    <location>
        <begin position="521"/>
        <end position="865"/>
    </location>
</feature>
<dbReference type="FunFam" id="1.20.5.490:FF:000001">
    <property type="entry name" value="Envelope glycoprotein gp160"/>
    <property type="match status" value="1"/>
</dbReference>
<dbReference type="GO" id="GO:0019062">
    <property type="term" value="P:virion attachment to host cell"/>
    <property type="evidence" value="ECO:0007669"/>
    <property type="project" value="UniProtKB-UniRule"/>
</dbReference>
<keyword evidence="21 32" id="KW-1164">Virus endocytosis by host</keyword>
<keyword evidence="20 32" id="KW-0261">Viral envelope protein</keyword>
<feature type="disulfide bond" evidence="32">
    <location>
        <begin position="607"/>
        <end position="613"/>
    </location>
</feature>
<comment type="PTM">
    <text evidence="32">Palmitoylation of the transmembrane protein and of Env polyprotein (prior to its proteolytic cleavage) is essential for their association with host cell membrane lipid rafts. Palmitoylation is therefore required for envelope trafficking to classical lipid rafts, but not for viral replication.</text>
</comment>
<dbReference type="FunFam" id="2.170.40.20:FF:000003">
    <property type="entry name" value="Envelope glycoprotein gp160"/>
    <property type="match status" value="1"/>
</dbReference>
<comment type="domain">
    <text evidence="32">Some of the most genetically diverse regions of the viral genome are present in Env. They are called variable regions 1 through 5 (V1 through V5). Coreceptor usage of gp120 is determined mainly by the primary structure of the third variable region (V3) in the outer domain of gp120. The sequence of V3 determines which coreceptor, CCR5 and/or CXCR4 (corresponding to R5/macrophage, X4/T cell and R5X4/T cell and macrophage tropism), is used to trigger the fusion potential of the Env complex, and hence which cells the virus can infect. Binding to CCR5 involves a region adjacent in addition to V3.</text>
</comment>
<evidence type="ECO:0000256" key="27">
    <source>
        <dbReference type="ARBA" id="ARBA00023157"/>
    </source>
</evidence>
<evidence type="ECO:0000256" key="26">
    <source>
        <dbReference type="ARBA" id="ARBA00023139"/>
    </source>
</evidence>
<sequence>MRVMGIKKNCQHWWRGGILLLGILMICSAAEQKWVTVYYGVPVWKEANTTLFCASDAKSHSTEMHNVWATHACVPTDPSPQEIKLENVTEDFNMWKNNMVEQMHEDIISLWDQSLKPCVKLTPLCVTLNCTDANSTAVNNNTTADNNNTRGEIQKGEIQNCSFYITAGIQDKTRKEFALFDRLDLVPIDDNSNDNSTNNTTTKSYRLISCNTSVITQACPKVSFEPIPIHFCAPAGFALLKCKNNTFNGTGPCTNVSTVQCTHGIKPVVSTQLLLNGSLAEGEVMIRSENFSDNAKTIIVQLNETVEINCTRPNNNTRRSIHIGPGRAFYTSDIIGNIRQAHCNVSRTKWNNTLRQVAEKLREQFKNKTIYFKQSSGGDPEITMHSVNCGGEFFYCNTSQLFNSTWYGNETKNGTENGNDTIITLPCRIKQIINMWQQVGKAMYAPPIKGLISCSSNITGLLLTRDGGANNSINETFRPGGGNMKDNWRSELYKYKVVKVEPLGIAPTKARRRVVQREKRAVGIGAVFLGFLGAAGSTMGAASMTLTVQARQLLSGIVQQQNNLLRAIEAQQHLLQLTVWGIKQLQARVLAVERYLRDQQLLGIWGCSGKLICTTNVPWNASWSNKTLDDIWKNMTWMEWEKEIDNYTGLIYNLLEESQNQQEKNEQDLLELDKWASLWNWFNITQWLWYIKIFIMIVGGLIGLRIVFAVFSIVNRVRQGYSPLSFQTHLPAPRGPDRPGEIEEEGGDRDRDRSIRLVNGFLALFWEDLRNLCLFSFHRLRDLLLIVARIVELLGRRGWEALKYWWNLLQYWSQELKNSAVSLFNATAIAVAEGTDRVIEAIQRILRALLHIPRRIRQGLERALQ</sequence>
<dbReference type="InterPro" id="IPR000777">
    <property type="entry name" value="HIV1_Gp120"/>
</dbReference>
<feature type="region of interest" description="MPER; binding to GalCer" evidence="32">
    <location>
        <begin position="671"/>
        <end position="692"/>
    </location>
</feature>
<evidence type="ECO:0000256" key="14">
    <source>
        <dbReference type="ARBA" id="ARBA00022692"/>
    </source>
</evidence>
<comment type="domain">
    <text evidence="32 33">The 17 amino acids long immunosuppressive region is present in many retroviral envelope proteins. Synthetic peptides derived from this relatively conserved sequence inhibit immune function in vitro and in vivo.</text>
</comment>
<feature type="site" description="Cleavage; by host furin" evidence="32">
    <location>
        <begin position="520"/>
        <end position="521"/>
    </location>
</feature>
<comment type="domain">
    <text evidence="32">The CD4-binding region is targeted by the antibody b12.</text>
</comment>
<evidence type="ECO:0000256" key="3">
    <source>
        <dbReference type="ARBA" id="ARBA00004505"/>
    </source>
</evidence>
<feature type="domain" description="Retroviral envelope protein GP41-like" evidence="36">
    <location>
        <begin position="539"/>
        <end position="728"/>
    </location>
</feature>
<feature type="region of interest" description="Fusion peptide" evidence="32">
    <location>
        <begin position="521"/>
        <end position="541"/>
    </location>
</feature>
<dbReference type="GO" id="GO:1903911">
    <property type="term" value="P:positive regulation of receptor clustering"/>
    <property type="evidence" value="ECO:0007669"/>
    <property type="project" value="UniProtKB-UniRule"/>
</dbReference>
<dbReference type="Pfam" id="PF00516">
    <property type="entry name" value="GP120"/>
    <property type="match status" value="1"/>
</dbReference>
<evidence type="ECO:0000256" key="4">
    <source>
        <dbReference type="ARBA" id="ARBA00004563"/>
    </source>
</evidence>
<keyword evidence="28 32" id="KW-0325">Glycoprotein</keyword>
<keyword evidence="13 32" id="KW-0165">Cleavage on pair of basic residues</keyword>
<evidence type="ECO:0000256" key="9">
    <source>
        <dbReference type="ARBA" id="ARBA00022511"/>
    </source>
</evidence>
<feature type="domain" description="Human immunodeficiency virus 1 envelope glycoprotein Gp120" evidence="35">
    <location>
        <begin position="33"/>
        <end position="520"/>
    </location>
</feature>
<comment type="PTM">
    <text evidence="32">Highly glycosylated by host. The high number of glycan on the protein is reffered to as 'glycan shield' because it contributes to hide protein sequence from adaptive immune system.</text>
</comment>
<comment type="subcellular location">
    <molecule>Surface protein gp120</molecule>
    <subcellularLocation>
        <location evidence="32">Virion membrane</location>
        <topology evidence="32">Peripheral membrane protein</topology>
    </subcellularLocation>
    <subcellularLocation>
        <location evidence="32">Host cell membrane</location>
        <topology evidence="32">Peripheral membrane protein</topology>
    </subcellularLocation>
    <subcellularLocation>
        <location evidence="32">Host endosome membrane</location>
        <topology evidence="32">Single-pass type I membrane protein</topology>
    </subcellularLocation>
    <text evidence="32">The surface protein is not anchored to the viral envelope, but associates with the extravirion surface through its binding to TM. It is probably concentrated at the site of budding and incorporated into the virions possibly by contacts between the cytoplasmic tail of Env and the N-terminus of Gag.</text>
</comment>
<dbReference type="InterPro" id="IPR037527">
    <property type="entry name" value="Gp160"/>
</dbReference>
<reference evidence="37" key="2">
    <citation type="submission" date="2010-07" db="EMBL/GenBank/DDBJ databases">
        <authorList>
            <person name="Anderson J."/>
            <person name="Ping L.-H."/>
            <person name="Dibben O."/>
            <person name="Jabara C."/>
            <person name="Arney L."/>
            <person name="Kincer L."/>
            <person name="Tang Y."/>
            <person name="Hobbs M."/>
            <person name="Hoffman I."/>
            <person name="Kazembe P."/>
            <person name="Jones C."/>
            <person name="Borrow P."/>
            <person name="Fiscus S."/>
            <person name="Cohen M."/>
            <person name="Swanstrom R."/>
        </authorList>
    </citation>
    <scope>NUCLEOTIDE SEQUENCE</scope>
    <source>
        <strain evidence="37">700011145_G6_S</strain>
    </source>
</reference>
<evidence type="ECO:0000256" key="2">
    <source>
        <dbReference type="ARBA" id="ARBA00004433"/>
    </source>
</evidence>
<evidence type="ECO:0000256" key="24">
    <source>
        <dbReference type="ARBA" id="ARBA00023054"/>
    </source>
</evidence>
<comment type="caution">
    <text evidence="32">Lacks conserved residue(s) required for the propagation of feature annotation.</text>
</comment>
<dbReference type="CDD" id="cd09909">
    <property type="entry name" value="HIV-1-like_HR1-HR2"/>
    <property type="match status" value="1"/>
</dbReference>
<keyword evidence="12 32" id="KW-1162">Viral penetration into host cytoplasm</keyword>
<keyword evidence="16 32" id="KW-0732">Signal</keyword>
<dbReference type="GO" id="GO:0052031">
    <property type="term" value="P:symbiont-mediated perturbation of host defense response"/>
    <property type="evidence" value="ECO:0007669"/>
    <property type="project" value="UniProtKB-UniRule"/>
</dbReference>
<organism evidence="37">
    <name type="scientific">Human immunodeficiency virus type 1</name>
    <name type="common">HIV-1</name>
    <dbReference type="NCBI Taxonomy" id="11676"/>
    <lineage>
        <taxon>Viruses</taxon>
        <taxon>Riboviria</taxon>
        <taxon>Pararnavirae</taxon>
        <taxon>Artverviricota</taxon>
        <taxon>Revtraviricetes</taxon>
        <taxon>Ortervirales</taxon>
        <taxon>Retroviridae</taxon>
        <taxon>Orthoretrovirinae</taxon>
        <taxon>Lentivirus</taxon>
        <taxon>Lentivirus humimdef1</taxon>
    </lineage>
</organism>
<feature type="transmembrane region" description="Helical" evidence="33">
    <location>
        <begin position="687"/>
        <end position="714"/>
    </location>
</feature>
<keyword evidence="14 32" id="KW-0812">Transmembrane</keyword>
<comment type="similarity">
    <text evidence="32">Belongs to the HIV-1 env protein family.</text>
</comment>
<dbReference type="Gene3D" id="2.170.40.20">
    <property type="entry name" value="Human immunodeficiency virus 1, Gp160, envelope glycoprotein"/>
    <property type="match status" value="2"/>
</dbReference>
<keyword evidence="11 32" id="KW-0945">Host-virus interaction</keyword>
<dbReference type="GO" id="GO:1903908">
    <property type="term" value="P:positive regulation of plasma membrane raft polarization"/>
    <property type="evidence" value="ECO:0007669"/>
    <property type="project" value="UniProtKB-UniRule"/>
</dbReference>
<evidence type="ECO:0000256" key="12">
    <source>
        <dbReference type="ARBA" id="ARBA00022595"/>
    </source>
</evidence>
<comment type="domain">
    <text evidence="32">The membrane proximal external region (MPER) present in gp41 is a tryptophan-rich region recognized by the antibodies 2F5, Z13, and 4E10. MPER seems to play a role in fusion.</text>
</comment>
<feature type="region of interest" description="Immunosuppression" evidence="32">
    <location>
        <begin position="583"/>
        <end position="601"/>
    </location>
</feature>
<evidence type="ECO:0000256" key="22">
    <source>
        <dbReference type="ARBA" id="ARBA00022989"/>
    </source>
</evidence>
<dbReference type="GO" id="GO:0016020">
    <property type="term" value="C:membrane"/>
    <property type="evidence" value="ECO:0007669"/>
    <property type="project" value="UniProtKB-UniRule"/>
</dbReference>
<evidence type="ECO:0000256" key="1">
    <source>
        <dbReference type="ARBA" id="ARBA00004402"/>
    </source>
</evidence>
<evidence type="ECO:0000256" key="25">
    <source>
        <dbReference type="ARBA" id="ARBA00023136"/>
    </source>
</evidence>
<evidence type="ECO:0000256" key="19">
    <source>
        <dbReference type="ARBA" id="ARBA00022870"/>
    </source>
</evidence>
<keyword evidence="18 32" id="KW-0946">Virion</keyword>
<dbReference type="InterPro" id="IPR000328">
    <property type="entry name" value="GP41-like"/>
</dbReference>
<feature type="region of interest" description="CD4-binding loop" evidence="32">
    <location>
        <begin position="375"/>
        <end position="385"/>
    </location>
</feature>
<evidence type="ECO:0000256" key="7">
    <source>
        <dbReference type="ARBA" id="ARBA00022506"/>
    </source>
</evidence>
<evidence type="ECO:0000256" key="18">
    <source>
        <dbReference type="ARBA" id="ARBA00022844"/>
    </source>
</evidence>
<comment type="domain">
    <text evidence="32">The YXXL motif is involved in determining the exact site of viral release at the surface of infected mononuclear cells and promotes endocytosis. YXXL and di-leucine endocytosis motifs interact directly or indirectly with the clathrin adapter complexes, opperate independently, and their activities are not additive.</text>
</comment>
<comment type="subcellular location">
    <molecule>Transmembrane protein gp41</molecule>
    <subcellularLocation>
        <location evidence="32">Virion membrane</location>
        <topology evidence="32">Single-pass type I membrane protein</topology>
    </subcellularLocation>
    <subcellularLocation>
        <location evidence="32">Host cell membrane</location>
        <topology evidence="32">Single-pass type I membrane protein</topology>
    </subcellularLocation>
    <subcellularLocation>
        <location evidence="32">Host endosome membrane</location>
        <topology evidence="32">Single-pass type I membrane protein</topology>
    </subcellularLocation>
    <text evidence="32">It is probably concentrated at the site of budding and incorporated into the virions possibly by contacts between the cytoplasmic tail of Env and the N-terminus of Gag.</text>
</comment>
<feature type="topological domain" description="Cytoplasmic" evidence="32">
    <location>
        <begin position="715"/>
        <end position="865"/>
    </location>
</feature>
<keyword evidence="25 32" id="KW-0472">Membrane</keyword>
<evidence type="ECO:0000256" key="34">
    <source>
        <dbReference type="SAM" id="MobiDB-lite"/>
    </source>
</evidence>
<evidence type="ECO:0000256" key="5">
    <source>
        <dbReference type="ARBA" id="ARBA00004578"/>
    </source>
</evidence>
<comment type="function">
    <text evidence="32">Transmembrane protein gp41: Acts as a class I viral fusion protein. Under the current model, the protein has at least 3 conformational states: pre-fusion native state, pre-hairpin intermediate state, and post-fusion hairpin state. During fusion of viral and target intracellular membranes, the coiled coil regions (heptad repeats) assume a trimer-of-hairpins structure, positioning the fusion peptide in close proximity to the C-terminal region of the ectodomain. The formation of this structure appears to drive apposition and subsequent fusion of viral and target cell membranes. Complete fusion occurs in host cell endosomes and is dynamin-dependent, however some lipid transfer might occur at the plasma membrane. The virus undergoes clathrin-dependent internalization long before endosomal fusion, thus minimizing the surface exposure of conserved viral epitopes during fusion and reducing the efficacy of inhibitors targeting these epitopes. Membranes fusion leads to delivery of the nucleocapsid into the cytoplasm.</text>
</comment>
<evidence type="ECO:0000256" key="6">
    <source>
        <dbReference type="ARBA" id="ARBA00004650"/>
    </source>
</evidence>
<dbReference type="GO" id="GO:0039654">
    <property type="term" value="P:fusion of virus membrane with host endosome membrane"/>
    <property type="evidence" value="ECO:0007669"/>
    <property type="project" value="UniProtKB-UniRule"/>
</dbReference>
<evidence type="ECO:0000256" key="21">
    <source>
        <dbReference type="ARBA" id="ARBA00022890"/>
    </source>
</evidence>
<evidence type="ECO:0000256" key="30">
    <source>
        <dbReference type="ARBA" id="ARBA00023288"/>
    </source>
</evidence>
<feature type="disulfide bond" evidence="32">
    <location>
        <begin position="53"/>
        <end position="73"/>
    </location>
</feature>
<evidence type="ECO:0000256" key="29">
    <source>
        <dbReference type="ARBA" id="ARBA00023280"/>
    </source>
</evidence>
<keyword evidence="23 32" id="KW-1039">Host endosome</keyword>
<dbReference type="Gene3D" id="1.20.5.490">
    <property type="entry name" value="Single helix bin"/>
    <property type="match status" value="1"/>
</dbReference>
<evidence type="ECO:0000256" key="17">
    <source>
        <dbReference type="ARBA" id="ARBA00022804"/>
    </source>
</evidence>
<keyword evidence="27 32" id="KW-1015">Disulfide bond</keyword>
<keyword evidence="9 32" id="KW-1032">Host cell membrane</keyword>
<feature type="chain" id="PRO_5023342840" description="Envelope glycoprotein gp160" evidence="32">
    <location>
        <begin position="32"/>
        <end position="865"/>
    </location>
</feature>
<dbReference type="GO" id="GO:0019082">
    <property type="term" value="P:viral protein processing"/>
    <property type="evidence" value="ECO:0007669"/>
    <property type="project" value="UniProtKB-UniRule"/>
</dbReference>
<comment type="PTM">
    <text evidence="32">Specific enzymatic cleavages in vivo yield mature proteins. Envelope glycoproteins are synthesized as a inactive precursor that is heavily N-glycosylated and processed likely by host cell furin in the Golgi to yield the mature SU and TM proteins. The cleavage site between SU and TM requires the minimal sequence [KR]-X-[KR]-R. About 2 of the 9 disulfide bonds of gp41 are reduced by P4HB/PDI, following binding to CD4 receptor.</text>
</comment>
<feature type="disulfide bond" evidence="32">
    <location>
        <begin position="232"/>
        <end position="261"/>
    </location>
</feature>
<feature type="region of interest" description="Disordered" evidence="34">
    <location>
        <begin position="728"/>
        <end position="749"/>
    </location>
</feature>
<comment type="subcellular location">
    <subcellularLocation>
        <location evidence="3">Host cell membrane</location>
        <topology evidence="3">Peripheral membrane protein</topology>
    </subcellularLocation>
    <subcellularLocation>
        <location evidence="1">Host cell membrane</location>
        <topology evidence="1">Single-pass type I membrane protein</topology>
    </subcellularLocation>
    <subcellularLocation>
        <location evidence="2">Host endosome membrane</location>
        <topology evidence="2">Peripheral membrane protein</topology>
    </subcellularLocation>
    <subcellularLocation>
        <location evidence="5">Host endosome membrane</location>
        <topology evidence="5">Single-pass type I membrane protein</topology>
    </subcellularLocation>
    <subcellularLocation>
        <location evidence="6">Virion membrane</location>
        <topology evidence="6">Peripheral membrane protein</topology>
    </subcellularLocation>
    <subcellularLocation>
        <location evidence="4">Virion membrane</location>
        <topology evidence="4">Single-pass type I membrane protein</topology>
    </subcellularLocation>
</comment>
<evidence type="ECO:0000256" key="8">
    <source>
        <dbReference type="ARBA" id="ARBA00022510"/>
    </source>
</evidence>
<evidence type="ECO:0000256" key="11">
    <source>
        <dbReference type="ARBA" id="ARBA00022581"/>
    </source>
</evidence>
<evidence type="ECO:0000259" key="36">
    <source>
        <dbReference type="Pfam" id="PF00517"/>
    </source>
</evidence>
<keyword evidence="10 32" id="KW-1165">Clathrin-mediated endocytosis of virus by host</keyword>
<dbReference type="FunFam" id="2.170.40.20:FF:000004">
    <property type="entry name" value="Envelope glycoprotein gp160"/>
    <property type="match status" value="1"/>
</dbReference>
<keyword evidence="26 32" id="KW-0564">Palmitate</keyword>
<keyword evidence="31 32" id="KW-1160">Virus entry into host cell</keyword>
<evidence type="ECO:0000256" key="28">
    <source>
        <dbReference type="ARBA" id="ARBA00023180"/>
    </source>
</evidence>
<feature type="disulfide bond" evidence="32">
    <location>
        <begin position="242"/>
        <end position="253"/>
    </location>
</feature>
<evidence type="ECO:0000256" key="23">
    <source>
        <dbReference type="ARBA" id="ARBA00023046"/>
    </source>
</evidence>
<feature type="coiled-coil region" evidence="32">
    <location>
        <begin position="642"/>
        <end position="676"/>
    </location>
</feature>
<dbReference type="HAMAP" id="MF_04083">
    <property type="entry name" value="HIV_ENV"/>
    <property type="match status" value="1"/>
</dbReference>
<keyword evidence="17 32" id="KW-1161">Viral attachment to host cell</keyword>